<protein>
    <submittedName>
        <fullName evidence="1">Uncharacterized protein</fullName>
    </submittedName>
</protein>
<evidence type="ECO:0000313" key="1">
    <source>
        <dbReference type="EMBL" id="KAF6141763.1"/>
    </source>
</evidence>
<dbReference type="AlphaFoldDB" id="A0A7J7LGL7"/>
<dbReference type="PANTHER" id="PTHR33321:SF3">
    <property type="entry name" value="OS05G0582000 PROTEIN"/>
    <property type="match status" value="1"/>
</dbReference>
<dbReference type="OrthoDB" id="1924946at2759"/>
<keyword evidence="2" id="KW-1185">Reference proteome</keyword>
<dbReference type="Proteomes" id="UP000541444">
    <property type="component" value="Unassembled WGS sequence"/>
</dbReference>
<gene>
    <name evidence="1" type="ORF">GIB67_027941</name>
</gene>
<organism evidence="1 2">
    <name type="scientific">Kingdonia uniflora</name>
    <dbReference type="NCBI Taxonomy" id="39325"/>
    <lineage>
        <taxon>Eukaryota</taxon>
        <taxon>Viridiplantae</taxon>
        <taxon>Streptophyta</taxon>
        <taxon>Embryophyta</taxon>
        <taxon>Tracheophyta</taxon>
        <taxon>Spermatophyta</taxon>
        <taxon>Magnoliopsida</taxon>
        <taxon>Ranunculales</taxon>
        <taxon>Circaeasteraceae</taxon>
        <taxon>Kingdonia</taxon>
    </lineage>
</organism>
<reference evidence="1 2" key="1">
    <citation type="journal article" date="2020" name="IScience">
        <title>Genome Sequencing of the Endangered Kingdonia uniflora (Circaeasteraceae, Ranunculales) Reveals Potential Mechanisms of Evolutionary Specialization.</title>
        <authorList>
            <person name="Sun Y."/>
            <person name="Deng T."/>
            <person name="Zhang A."/>
            <person name="Moore M.J."/>
            <person name="Landis J.B."/>
            <person name="Lin N."/>
            <person name="Zhang H."/>
            <person name="Zhang X."/>
            <person name="Huang J."/>
            <person name="Zhang X."/>
            <person name="Sun H."/>
            <person name="Wang H."/>
        </authorList>
    </citation>
    <scope>NUCLEOTIDE SEQUENCE [LARGE SCALE GENOMIC DNA]</scope>
    <source>
        <strain evidence="1">TB1705</strain>
        <tissue evidence="1">Leaf</tissue>
    </source>
</reference>
<dbReference type="InterPro" id="IPR007541">
    <property type="entry name" value="Uncharacterised_BSP"/>
</dbReference>
<evidence type="ECO:0000313" key="2">
    <source>
        <dbReference type="Proteomes" id="UP000541444"/>
    </source>
</evidence>
<accession>A0A7J7LGL7</accession>
<dbReference type="PANTHER" id="PTHR33321">
    <property type="match status" value="1"/>
</dbReference>
<comment type="caution">
    <text evidence="1">The sequence shown here is derived from an EMBL/GenBank/DDBJ whole genome shotgun (WGS) entry which is preliminary data.</text>
</comment>
<name>A0A7J7LGL7_9MAGN</name>
<dbReference type="EMBL" id="JACGCM010002299">
    <property type="protein sequence ID" value="KAF6141763.1"/>
    <property type="molecule type" value="Genomic_DNA"/>
</dbReference>
<dbReference type="Pfam" id="PF04450">
    <property type="entry name" value="BSP"/>
    <property type="match status" value="1"/>
</dbReference>
<sequence>MENHYILQPLLPITTTNNNGEDTFDVVPPTCRITLRLGFVFLISIISVWANYEASKGFDIIIINDVPGTYYGRKFDLLFVSNGKAIRIVLNTSEFAESVLYPNSIQPKKIIQHVTLKLSIQNVLQPVVVSIREKGHYVISISPSIMEETNVQEAIVSSIQRAMAYAWLWDGEERAPRSLKDGIVEFISMSAGFSSPSSDIDKELHLPLSDGLCWTNKDPFAVAHFLNYCEGLQNGFIGRLNQAMKDSWDARMVDDALGLPAQKLCLPYHSNYYFSRTTKDHKTFPLTMPSYQH</sequence>
<proteinExistence type="predicted"/>